<reference evidence="2 3" key="1">
    <citation type="submission" date="2018-03" db="EMBL/GenBank/DDBJ databases">
        <authorList>
            <person name="Keele B.F."/>
        </authorList>
    </citation>
    <scope>NUCLEOTIDE SEQUENCE [LARGE SCALE GENOMIC DNA]</scope>
    <source>
        <strain evidence="2 3">IB-3</strain>
    </source>
</reference>
<feature type="transmembrane region" description="Helical" evidence="1">
    <location>
        <begin position="151"/>
        <end position="169"/>
    </location>
</feature>
<dbReference type="InterPro" id="IPR009297">
    <property type="entry name" value="DUF952"/>
</dbReference>
<dbReference type="OrthoDB" id="5638018at2"/>
<evidence type="ECO:0000256" key="1">
    <source>
        <dbReference type="SAM" id="Phobius"/>
    </source>
</evidence>
<dbReference type="AlphaFoldDB" id="A0A2R7YVC6"/>
<organism evidence="2 3">
    <name type="scientific">Nocardioides currus</name>
    <dbReference type="NCBI Taxonomy" id="2133958"/>
    <lineage>
        <taxon>Bacteria</taxon>
        <taxon>Bacillati</taxon>
        <taxon>Actinomycetota</taxon>
        <taxon>Actinomycetes</taxon>
        <taxon>Propionibacteriales</taxon>
        <taxon>Nocardioidaceae</taxon>
        <taxon>Nocardioides</taxon>
    </lineage>
</organism>
<accession>A0A2R7YVC6</accession>
<dbReference type="EMBL" id="PYXZ01000006">
    <property type="protein sequence ID" value="PUA80325.1"/>
    <property type="molecule type" value="Genomic_DNA"/>
</dbReference>
<proteinExistence type="predicted"/>
<dbReference type="PANTHER" id="PTHR34129">
    <property type="entry name" value="BLR1139 PROTEIN"/>
    <property type="match status" value="1"/>
</dbReference>
<evidence type="ECO:0008006" key="4">
    <source>
        <dbReference type="Google" id="ProtNLM"/>
    </source>
</evidence>
<comment type="caution">
    <text evidence="2">The sequence shown here is derived from an EMBL/GenBank/DDBJ whole genome shotgun (WGS) entry which is preliminary data.</text>
</comment>
<protein>
    <recommendedName>
        <fullName evidence="4">DUF952 domain-containing protein</fullName>
    </recommendedName>
</protein>
<keyword evidence="1" id="KW-0472">Membrane</keyword>
<gene>
    <name evidence="2" type="ORF">C7S10_14440</name>
</gene>
<sequence length="173" mass="18978">MERIFHIATRAEWLELRRTGTYTTSTAGRSLQDEGFIHASRREQVEGVFSRYYRDAGEPLVLLVIDPDRLESEVRVEPVGDDTYPHIYGPINRGAVVDALPLDRRGGTESFFAIFGREMALRVGLLFLAMLVSFAVSALADAASDAESAPLAGAVVGLVLGLALMVVVLRRRS</sequence>
<keyword evidence="1" id="KW-1133">Transmembrane helix</keyword>
<evidence type="ECO:0000313" key="2">
    <source>
        <dbReference type="EMBL" id="PUA80325.1"/>
    </source>
</evidence>
<dbReference type="Pfam" id="PF06108">
    <property type="entry name" value="DUF952"/>
    <property type="match status" value="1"/>
</dbReference>
<dbReference type="RefSeq" id="WP_108345132.1">
    <property type="nucleotide sequence ID" value="NZ_PYXZ01000006.1"/>
</dbReference>
<dbReference type="Proteomes" id="UP000244867">
    <property type="component" value="Unassembled WGS sequence"/>
</dbReference>
<feature type="transmembrane region" description="Helical" evidence="1">
    <location>
        <begin position="119"/>
        <end position="139"/>
    </location>
</feature>
<dbReference type="SUPFAM" id="SSF56399">
    <property type="entry name" value="ADP-ribosylation"/>
    <property type="match status" value="1"/>
</dbReference>
<evidence type="ECO:0000313" key="3">
    <source>
        <dbReference type="Proteomes" id="UP000244867"/>
    </source>
</evidence>
<name>A0A2R7YVC6_9ACTN</name>
<dbReference type="Gene3D" id="3.20.170.20">
    <property type="entry name" value="Protein of unknown function DUF952"/>
    <property type="match status" value="1"/>
</dbReference>
<dbReference type="PANTHER" id="PTHR34129:SF1">
    <property type="entry name" value="DUF952 DOMAIN-CONTAINING PROTEIN"/>
    <property type="match status" value="1"/>
</dbReference>
<keyword evidence="1" id="KW-0812">Transmembrane</keyword>
<keyword evidence="3" id="KW-1185">Reference proteome</keyword>